<evidence type="ECO:0000313" key="4">
    <source>
        <dbReference type="Proteomes" id="UP001209878"/>
    </source>
</evidence>
<feature type="region of interest" description="Disordered" evidence="1">
    <location>
        <begin position="89"/>
        <end position="154"/>
    </location>
</feature>
<keyword evidence="4" id="KW-1185">Reference proteome</keyword>
<comment type="caution">
    <text evidence="3">The sequence shown here is derived from an EMBL/GenBank/DDBJ whole genome shotgun (WGS) entry which is preliminary data.</text>
</comment>
<accession>A0AAD9UC55</accession>
<feature type="chain" id="PRO_5042041050" evidence="2">
    <location>
        <begin position="27"/>
        <end position="161"/>
    </location>
</feature>
<dbReference type="AlphaFoldDB" id="A0AAD9UC55"/>
<feature type="signal peptide" evidence="2">
    <location>
        <begin position="1"/>
        <end position="26"/>
    </location>
</feature>
<proteinExistence type="predicted"/>
<dbReference type="Proteomes" id="UP001209878">
    <property type="component" value="Unassembled WGS sequence"/>
</dbReference>
<sequence>MTAGSVIVAVVCVACFICCCCRCVQKRNLHDTSSDICNHHATPATSVTINNGGPHIPMSHSNSPYQHSTPCAPQHTGYYPMHPVASSQGSHQGVAYSPFRTPNQRESYSHVGSTYSQAPPSYHRSVTPTSSRSGRSHHSHHSNDGSVKYAHCDRVSMPVNL</sequence>
<evidence type="ECO:0000256" key="2">
    <source>
        <dbReference type="SAM" id="SignalP"/>
    </source>
</evidence>
<feature type="compositionally biased region" description="Polar residues" evidence="1">
    <location>
        <begin position="100"/>
        <end position="129"/>
    </location>
</feature>
<reference evidence="3" key="1">
    <citation type="journal article" date="2023" name="Mol. Biol. Evol.">
        <title>Third-Generation Sequencing Reveals the Adaptive Role of the Epigenome in Three Deep-Sea Polychaetes.</title>
        <authorList>
            <person name="Perez M."/>
            <person name="Aroh O."/>
            <person name="Sun Y."/>
            <person name="Lan Y."/>
            <person name="Juniper S.K."/>
            <person name="Young C.R."/>
            <person name="Angers B."/>
            <person name="Qian P.Y."/>
        </authorList>
    </citation>
    <scope>NUCLEOTIDE SEQUENCE</scope>
    <source>
        <strain evidence="3">R07B-5</strain>
    </source>
</reference>
<evidence type="ECO:0000256" key="1">
    <source>
        <dbReference type="SAM" id="MobiDB-lite"/>
    </source>
</evidence>
<gene>
    <name evidence="3" type="ORF">NP493_283g02022</name>
</gene>
<keyword evidence="2" id="KW-0732">Signal</keyword>
<dbReference type="EMBL" id="JAODUO010000283">
    <property type="protein sequence ID" value="KAK2184082.1"/>
    <property type="molecule type" value="Genomic_DNA"/>
</dbReference>
<protein>
    <submittedName>
        <fullName evidence="3">Uncharacterized protein</fullName>
    </submittedName>
</protein>
<organism evidence="3 4">
    <name type="scientific">Ridgeia piscesae</name>
    <name type="common">Tubeworm</name>
    <dbReference type="NCBI Taxonomy" id="27915"/>
    <lineage>
        <taxon>Eukaryota</taxon>
        <taxon>Metazoa</taxon>
        <taxon>Spiralia</taxon>
        <taxon>Lophotrochozoa</taxon>
        <taxon>Annelida</taxon>
        <taxon>Polychaeta</taxon>
        <taxon>Sedentaria</taxon>
        <taxon>Canalipalpata</taxon>
        <taxon>Sabellida</taxon>
        <taxon>Siboglinidae</taxon>
        <taxon>Ridgeia</taxon>
    </lineage>
</organism>
<evidence type="ECO:0000313" key="3">
    <source>
        <dbReference type="EMBL" id="KAK2184082.1"/>
    </source>
</evidence>
<name>A0AAD9UC55_RIDPI</name>